<dbReference type="HOGENOM" id="CLU_1996399_0_0_1"/>
<sequence>MTGAASCEKVRDRTIPHASFRWTWRWLRTTGDGRRRGLRATAAGGRGFARRQPGQGLPATAADGGGFARLQLAAGGFARRWPGQELLATQADAGGFARRWPGEGLPAIAADGNDTDGGGFGFVQR</sequence>
<gene>
    <name evidence="2" type="ORF">OsI_18895</name>
</gene>
<dbReference type="Proteomes" id="UP000007015">
    <property type="component" value="Chromosome 5"/>
</dbReference>
<reference evidence="2 3" key="1">
    <citation type="journal article" date="2005" name="PLoS Biol.">
        <title>The genomes of Oryza sativa: a history of duplications.</title>
        <authorList>
            <person name="Yu J."/>
            <person name="Wang J."/>
            <person name="Lin W."/>
            <person name="Li S."/>
            <person name="Li H."/>
            <person name="Zhou J."/>
            <person name="Ni P."/>
            <person name="Dong W."/>
            <person name="Hu S."/>
            <person name="Zeng C."/>
            <person name="Zhang J."/>
            <person name="Zhang Y."/>
            <person name="Li R."/>
            <person name="Xu Z."/>
            <person name="Li S."/>
            <person name="Li X."/>
            <person name="Zheng H."/>
            <person name="Cong L."/>
            <person name="Lin L."/>
            <person name="Yin J."/>
            <person name="Geng J."/>
            <person name="Li G."/>
            <person name="Shi J."/>
            <person name="Liu J."/>
            <person name="Lv H."/>
            <person name="Li J."/>
            <person name="Wang J."/>
            <person name="Deng Y."/>
            <person name="Ran L."/>
            <person name="Shi X."/>
            <person name="Wang X."/>
            <person name="Wu Q."/>
            <person name="Li C."/>
            <person name="Ren X."/>
            <person name="Wang J."/>
            <person name="Wang X."/>
            <person name="Li D."/>
            <person name="Liu D."/>
            <person name="Zhang X."/>
            <person name="Ji Z."/>
            <person name="Zhao W."/>
            <person name="Sun Y."/>
            <person name="Zhang Z."/>
            <person name="Bao J."/>
            <person name="Han Y."/>
            <person name="Dong L."/>
            <person name="Ji J."/>
            <person name="Chen P."/>
            <person name="Wu S."/>
            <person name="Liu J."/>
            <person name="Xiao Y."/>
            <person name="Bu D."/>
            <person name="Tan J."/>
            <person name="Yang L."/>
            <person name="Ye C."/>
            <person name="Zhang J."/>
            <person name="Xu J."/>
            <person name="Zhou Y."/>
            <person name="Yu Y."/>
            <person name="Zhang B."/>
            <person name="Zhuang S."/>
            <person name="Wei H."/>
            <person name="Liu B."/>
            <person name="Lei M."/>
            <person name="Yu H."/>
            <person name="Li Y."/>
            <person name="Xu H."/>
            <person name="Wei S."/>
            <person name="He X."/>
            <person name="Fang L."/>
            <person name="Zhang Z."/>
            <person name="Zhang Y."/>
            <person name="Huang X."/>
            <person name="Su Z."/>
            <person name="Tong W."/>
            <person name="Li J."/>
            <person name="Tong Z."/>
            <person name="Li S."/>
            <person name="Ye J."/>
            <person name="Wang L."/>
            <person name="Fang L."/>
            <person name="Lei T."/>
            <person name="Chen C."/>
            <person name="Chen H."/>
            <person name="Xu Z."/>
            <person name="Li H."/>
            <person name="Huang H."/>
            <person name="Zhang F."/>
            <person name="Xu H."/>
            <person name="Li N."/>
            <person name="Zhao C."/>
            <person name="Li S."/>
            <person name="Dong L."/>
            <person name="Huang Y."/>
            <person name="Li L."/>
            <person name="Xi Y."/>
            <person name="Qi Q."/>
            <person name="Li W."/>
            <person name="Zhang B."/>
            <person name="Hu W."/>
            <person name="Zhang Y."/>
            <person name="Tian X."/>
            <person name="Jiao Y."/>
            <person name="Liang X."/>
            <person name="Jin J."/>
            <person name="Gao L."/>
            <person name="Zheng W."/>
            <person name="Hao B."/>
            <person name="Liu S."/>
            <person name="Wang W."/>
            <person name="Yuan L."/>
            <person name="Cao M."/>
            <person name="McDermott J."/>
            <person name="Samudrala R."/>
            <person name="Wang J."/>
            <person name="Wong G.K."/>
            <person name="Yang H."/>
        </authorList>
    </citation>
    <scope>NUCLEOTIDE SEQUENCE [LARGE SCALE GENOMIC DNA]</scope>
    <source>
        <strain evidence="3">cv. 93-11</strain>
    </source>
</reference>
<dbReference type="AlphaFoldDB" id="B8AZ75"/>
<proteinExistence type="predicted"/>
<dbReference type="Gramene" id="BGIOSGA018583-TA">
    <property type="protein sequence ID" value="BGIOSGA018583-PA"/>
    <property type="gene ID" value="BGIOSGA018583"/>
</dbReference>
<protein>
    <submittedName>
        <fullName evidence="2">Uncharacterized protein</fullName>
    </submittedName>
</protein>
<name>B8AZ75_ORYSI</name>
<evidence type="ECO:0000256" key="1">
    <source>
        <dbReference type="SAM" id="MobiDB-lite"/>
    </source>
</evidence>
<dbReference type="EMBL" id="CM000130">
    <property type="protein sequence ID" value="EEC78718.1"/>
    <property type="molecule type" value="Genomic_DNA"/>
</dbReference>
<evidence type="ECO:0000313" key="2">
    <source>
        <dbReference type="EMBL" id="EEC78718.1"/>
    </source>
</evidence>
<accession>B8AZ75</accession>
<evidence type="ECO:0000313" key="3">
    <source>
        <dbReference type="Proteomes" id="UP000007015"/>
    </source>
</evidence>
<feature type="region of interest" description="Disordered" evidence="1">
    <location>
        <begin position="42"/>
        <end position="62"/>
    </location>
</feature>
<keyword evidence="3" id="KW-1185">Reference proteome</keyword>
<organism evidence="2 3">
    <name type="scientific">Oryza sativa subsp. indica</name>
    <name type="common">Rice</name>
    <dbReference type="NCBI Taxonomy" id="39946"/>
    <lineage>
        <taxon>Eukaryota</taxon>
        <taxon>Viridiplantae</taxon>
        <taxon>Streptophyta</taxon>
        <taxon>Embryophyta</taxon>
        <taxon>Tracheophyta</taxon>
        <taxon>Spermatophyta</taxon>
        <taxon>Magnoliopsida</taxon>
        <taxon>Liliopsida</taxon>
        <taxon>Poales</taxon>
        <taxon>Poaceae</taxon>
        <taxon>BOP clade</taxon>
        <taxon>Oryzoideae</taxon>
        <taxon>Oryzeae</taxon>
        <taxon>Oryzinae</taxon>
        <taxon>Oryza</taxon>
        <taxon>Oryza sativa</taxon>
    </lineage>
</organism>